<sequence length="138" mass="15691">MRRGEQLPWIVSDELWARIEPLLPVVPRRAVHPGRKRLDDRKVLSGILFVLYTGIPWEFLPQELGFGSGMTCWRRLRDWNDAGVWQRLHESLLAELNAAGALDWSRAVFDGSHVRAMKGGPKPDRARSTVPEQAPSTI</sequence>
<dbReference type="EMBL" id="BMQA01000020">
    <property type="protein sequence ID" value="GGJ36732.1"/>
    <property type="molecule type" value="Genomic_DNA"/>
</dbReference>
<feature type="region of interest" description="Disordered" evidence="1">
    <location>
        <begin position="115"/>
        <end position="138"/>
    </location>
</feature>
<feature type="domain" description="Insertion element IS402-like" evidence="2">
    <location>
        <begin position="11"/>
        <end position="89"/>
    </location>
</feature>
<evidence type="ECO:0000259" key="2">
    <source>
        <dbReference type="Pfam" id="PF13340"/>
    </source>
</evidence>
<name>A0A917L0Y7_9ACTN</name>
<dbReference type="InterPro" id="IPR052909">
    <property type="entry name" value="Transposase_6_like"/>
</dbReference>
<organism evidence="3 4">
    <name type="scientific">Streptomyces brasiliensis</name>
    <dbReference type="NCBI Taxonomy" id="1954"/>
    <lineage>
        <taxon>Bacteria</taxon>
        <taxon>Bacillati</taxon>
        <taxon>Actinomycetota</taxon>
        <taxon>Actinomycetes</taxon>
        <taxon>Kitasatosporales</taxon>
        <taxon>Streptomycetaceae</taxon>
        <taxon>Streptomyces</taxon>
    </lineage>
</organism>
<dbReference type="InterPro" id="IPR025161">
    <property type="entry name" value="IS402-like_dom"/>
</dbReference>
<dbReference type="AlphaFoldDB" id="A0A917L0Y7"/>
<evidence type="ECO:0000313" key="3">
    <source>
        <dbReference type="EMBL" id="GGJ36732.1"/>
    </source>
</evidence>
<evidence type="ECO:0000313" key="4">
    <source>
        <dbReference type="Proteomes" id="UP000657574"/>
    </source>
</evidence>
<gene>
    <name evidence="3" type="ORF">GCM10010121_054930</name>
</gene>
<dbReference type="PANTHER" id="PTHR46637">
    <property type="entry name" value="TIS1421-TRANSPOSASE PROTEIN A"/>
    <property type="match status" value="1"/>
</dbReference>
<keyword evidence="4" id="KW-1185">Reference proteome</keyword>
<accession>A0A917L0Y7</accession>
<dbReference type="Pfam" id="PF13340">
    <property type="entry name" value="DUF4096"/>
    <property type="match status" value="1"/>
</dbReference>
<reference evidence="3" key="1">
    <citation type="journal article" date="2014" name="Int. J. Syst. Evol. Microbiol.">
        <title>Complete genome sequence of Corynebacterium casei LMG S-19264T (=DSM 44701T), isolated from a smear-ripened cheese.</title>
        <authorList>
            <consortium name="US DOE Joint Genome Institute (JGI-PGF)"/>
            <person name="Walter F."/>
            <person name="Albersmeier A."/>
            <person name="Kalinowski J."/>
            <person name="Ruckert C."/>
        </authorList>
    </citation>
    <scope>NUCLEOTIDE SEQUENCE</scope>
    <source>
        <strain evidence="3">JCM 3086</strain>
    </source>
</reference>
<dbReference type="PANTHER" id="PTHR46637:SF1">
    <property type="entry name" value="BLL5188 PROTEIN"/>
    <property type="match status" value="1"/>
</dbReference>
<dbReference type="Proteomes" id="UP000657574">
    <property type="component" value="Unassembled WGS sequence"/>
</dbReference>
<comment type="caution">
    <text evidence="3">The sequence shown here is derived from an EMBL/GenBank/DDBJ whole genome shotgun (WGS) entry which is preliminary data.</text>
</comment>
<proteinExistence type="predicted"/>
<reference evidence="3" key="2">
    <citation type="submission" date="2020-09" db="EMBL/GenBank/DDBJ databases">
        <authorList>
            <person name="Sun Q."/>
            <person name="Ohkuma M."/>
        </authorList>
    </citation>
    <scope>NUCLEOTIDE SEQUENCE</scope>
    <source>
        <strain evidence="3">JCM 3086</strain>
    </source>
</reference>
<evidence type="ECO:0000256" key="1">
    <source>
        <dbReference type="SAM" id="MobiDB-lite"/>
    </source>
</evidence>
<protein>
    <recommendedName>
        <fullName evidence="2">Insertion element IS402-like domain-containing protein</fullName>
    </recommendedName>
</protein>